<dbReference type="PRINTS" id="PR00261">
    <property type="entry name" value="LDLRECEPTOR"/>
</dbReference>
<keyword evidence="6 7" id="KW-1015">Disulfide bond</keyword>
<gene>
    <name evidence="8" type="ORF">MEUPH1_LOCUS24</name>
</gene>
<proteinExistence type="predicted"/>
<keyword evidence="9" id="KW-1185">Reference proteome</keyword>
<name>A0AAV0VGK9_9HEMI</name>
<evidence type="ECO:0000256" key="2">
    <source>
        <dbReference type="ARBA" id="ARBA00022692"/>
    </source>
</evidence>
<dbReference type="CDD" id="cd00112">
    <property type="entry name" value="LDLa"/>
    <property type="match status" value="2"/>
</dbReference>
<protein>
    <submittedName>
        <fullName evidence="8">Uncharacterized protein</fullName>
    </submittedName>
</protein>
<keyword evidence="4" id="KW-1133">Transmembrane helix</keyword>
<dbReference type="InterPro" id="IPR002172">
    <property type="entry name" value="LDrepeatLR_classA_rpt"/>
</dbReference>
<sequence>MLTMEMKVLYSWIIYSCLIFGSSILCNRKLDERPTVIYISEHSDNEFHCSNGQYIERSSVCDDYEDCLDGSDERKKFCARYNLHISRYHQTVKQNRQSQQPRQFSTSQIEIIQRPPSISSSSGDIDDMFYCSNGLRIDWSLACDGNMDCLDGSDESKDLCSRYEYGTNISMGTKQ</sequence>
<dbReference type="EMBL" id="CARXXK010000001">
    <property type="protein sequence ID" value="CAI6342655.1"/>
    <property type="molecule type" value="Genomic_DNA"/>
</dbReference>
<dbReference type="PROSITE" id="PS50068">
    <property type="entry name" value="LDLRA_2"/>
    <property type="match status" value="2"/>
</dbReference>
<dbReference type="GO" id="GO:0016192">
    <property type="term" value="P:vesicle-mediated transport"/>
    <property type="evidence" value="ECO:0007669"/>
    <property type="project" value="UniProtKB-ARBA"/>
</dbReference>
<dbReference type="SMART" id="SM00192">
    <property type="entry name" value="LDLa"/>
    <property type="match status" value="2"/>
</dbReference>
<dbReference type="SUPFAM" id="SSF57424">
    <property type="entry name" value="LDL receptor-like module"/>
    <property type="match status" value="2"/>
</dbReference>
<dbReference type="InterPro" id="IPR036055">
    <property type="entry name" value="LDL_receptor-like_sf"/>
</dbReference>
<evidence type="ECO:0000256" key="1">
    <source>
        <dbReference type="ARBA" id="ARBA00004167"/>
    </source>
</evidence>
<dbReference type="AlphaFoldDB" id="A0AAV0VGK9"/>
<feature type="disulfide bond" evidence="7">
    <location>
        <begin position="49"/>
        <end position="67"/>
    </location>
</feature>
<dbReference type="GO" id="GO:0005886">
    <property type="term" value="C:plasma membrane"/>
    <property type="evidence" value="ECO:0007669"/>
    <property type="project" value="TreeGrafter"/>
</dbReference>
<evidence type="ECO:0000313" key="8">
    <source>
        <dbReference type="EMBL" id="CAI6342655.1"/>
    </source>
</evidence>
<comment type="subcellular location">
    <subcellularLocation>
        <location evidence="1">Membrane</location>
        <topology evidence="1">Single-pass membrane protein</topology>
    </subcellularLocation>
</comment>
<evidence type="ECO:0000256" key="6">
    <source>
        <dbReference type="ARBA" id="ARBA00023157"/>
    </source>
</evidence>
<feature type="disulfide bond" evidence="7">
    <location>
        <begin position="131"/>
        <end position="149"/>
    </location>
</feature>
<evidence type="ECO:0000313" key="9">
    <source>
        <dbReference type="Proteomes" id="UP001160148"/>
    </source>
</evidence>
<reference evidence="8 9" key="1">
    <citation type="submission" date="2023-01" db="EMBL/GenBank/DDBJ databases">
        <authorList>
            <person name="Whitehead M."/>
        </authorList>
    </citation>
    <scope>NUCLEOTIDE SEQUENCE [LARGE SCALE GENOMIC DNA]</scope>
</reference>
<dbReference type="InterPro" id="IPR050685">
    <property type="entry name" value="LDLR"/>
</dbReference>
<dbReference type="Gene3D" id="4.10.400.10">
    <property type="entry name" value="Low-density Lipoprotein Receptor"/>
    <property type="match status" value="2"/>
</dbReference>
<keyword evidence="3" id="KW-0677">Repeat</keyword>
<evidence type="ECO:0000256" key="7">
    <source>
        <dbReference type="PROSITE-ProRule" id="PRU00124"/>
    </source>
</evidence>
<dbReference type="PANTHER" id="PTHR24270">
    <property type="entry name" value="LOW-DENSITY LIPOPROTEIN RECEPTOR-RELATED"/>
    <property type="match status" value="1"/>
</dbReference>
<comment type="caution">
    <text evidence="8">The sequence shown here is derived from an EMBL/GenBank/DDBJ whole genome shotgun (WGS) entry which is preliminary data.</text>
</comment>
<keyword evidence="2" id="KW-0812">Transmembrane</keyword>
<keyword evidence="5" id="KW-0472">Membrane</keyword>
<evidence type="ECO:0000256" key="3">
    <source>
        <dbReference type="ARBA" id="ARBA00022737"/>
    </source>
</evidence>
<dbReference type="Pfam" id="PF00057">
    <property type="entry name" value="Ldl_recept_a"/>
    <property type="match status" value="2"/>
</dbReference>
<evidence type="ECO:0000256" key="4">
    <source>
        <dbReference type="ARBA" id="ARBA00022989"/>
    </source>
</evidence>
<organism evidence="8 9">
    <name type="scientific">Macrosiphum euphorbiae</name>
    <name type="common">potato aphid</name>
    <dbReference type="NCBI Taxonomy" id="13131"/>
    <lineage>
        <taxon>Eukaryota</taxon>
        <taxon>Metazoa</taxon>
        <taxon>Ecdysozoa</taxon>
        <taxon>Arthropoda</taxon>
        <taxon>Hexapoda</taxon>
        <taxon>Insecta</taxon>
        <taxon>Pterygota</taxon>
        <taxon>Neoptera</taxon>
        <taxon>Paraneoptera</taxon>
        <taxon>Hemiptera</taxon>
        <taxon>Sternorrhyncha</taxon>
        <taxon>Aphidomorpha</taxon>
        <taxon>Aphidoidea</taxon>
        <taxon>Aphididae</taxon>
        <taxon>Macrosiphini</taxon>
        <taxon>Macrosiphum</taxon>
    </lineage>
</organism>
<evidence type="ECO:0000256" key="5">
    <source>
        <dbReference type="ARBA" id="ARBA00023136"/>
    </source>
</evidence>
<accession>A0AAV0VGK9</accession>
<dbReference type="Proteomes" id="UP001160148">
    <property type="component" value="Unassembled WGS sequence"/>
</dbReference>
<comment type="caution">
    <text evidence="7">Lacks conserved residue(s) required for the propagation of feature annotation.</text>
</comment>